<dbReference type="InterPro" id="IPR027469">
    <property type="entry name" value="Cation_efflux_TMD_sf"/>
</dbReference>
<accession>A0A0V8JDA3</accession>
<evidence type="ECO:0000259" key="9">
    <source>
        <dbReference type="Pfam" id="PF16916"/>
    </source>
</evidence>
<dbReference type="PANTHER" id="PTHR43840:SF50">
    <property type="entry name" value="MANGANESE EFFLUX SYSTEM PROTEIN MNES"/>
    <property type="match status" value="1"/>
</dbReference>
<feature type="domain" description="Cation efflux protein transmembrane" evidence="8">
    <location>
        <begin position="15"/>
        <end position="206"/>
    </location>
</feature>
<name>A0A0V8JDA3_9BACL</name>
<comment type="caution">
    <text evidence="10">The sequence shown here is derived from an EMBL/GenBank/DDBJ whole genome shotgun (WGS) entry which is preliminary data.</text>
</comment>
<reference evidence="10 11" key="1">
    <citation type="journal article" date="2014" name="Antonie Van Leeuwenhoek">
        <title>Fictibacillus enclensis sp. nov., isolated from marine sediment.</title>
        <authorList>
            <person name="Dastager S.G."/>
            <person name="Mawlankar R."/>
            <person name="Srinivasan K."/>
            <person name="Tang S.K."/>
            <person name="Lee J.C."/>
            <person name="Ramana V.V."/>
            <person name="Shouche Y.S."/>
        </authorList>
    </citation>
    <scope>NUCLEOTIDE SEQUENCE [LARGE SCALE GENOMIC DNA]</scope>
    <source>
        <strain evidence="10 11">NIO-1003</strain>
    </source>
</reference>
<dbReference type="AlphaFoldDB" id="A0A0V8JDA3"/>
<comment type="subcellular location">
    <subcellularLocation>
        <location evidence="1">Membrane</location>
        <topology evidence="1">Multi-pass membrane protein</topology>
    </subcellularLocation>
</comment>
<evidence type="ECO:0000256" key="7">
    <source>
        <dbReference type="SAM" id="Phobius"/>
    </source>
</evidence>
<evidence type="ECO:0000313" key="10">
    <source>
        <dbReference type="EMBL" id="KSU84906.1"/>
    </source>
</evidence>
<gene>
    <name evidence="10" type="ORF">AS030_05105</name>
</gene>
<feature type="transmembrane region" description="Helical" evidence="7">
    <location>
        <begin position="12"/>
        <end position="35"/>
    </location>
</feature>
<feature type="transmembrane region" description="Helical" evidence="7">
    <location>
        <begin position="41"/>
        <end position="61"/>
    </location>
</feature>
<dbReference type="InterPro" id="IPR002524">
    <property type="entry name" value="Cation_efflux"/>
</dbReference>
<dbReference type="EMBL" id="LNQN01000001">
    <property type="protein sequence ID" value="KSU84906.1"/>
    <property type="molecule type" value="Genomic_DNA"/>
</dbReference>
<dbReference type="Proteomes" id="UP000054099">
    <property type="component" value="Unassembled WGS sequence"/>
</dbReference>
<feature type="transmembrane region" description="Helical" evidence="7">
    <location>
        <begin position="157"/>
        <end position="176"/>
    </location>
</feature>
<dbReference type="GO" id="GO:0008324">
    <property type="term" value="F:monoatomic cation transmembrane transporter activity"/>
    <property type="evidence" value="ECO:0007669"/>
    <property type="project" value="InterPro"/>
</dbReference>
<sequence length="297" mass="32556">MAEQKVQAKVERGVYLSLAAYIALSFLKLGIGWLYSSEALVADGLNNSTDILASLAVLIGLKISKKPADLDHPYGHLRAETIASMVASFIMVVIGLEVLISAIKSIVVFEIEPPSMIAGITAIFSALVMLGVYRYNIRLARQTESQGLKAAALDNRSDAFVSIGAAVGIFGAQLGVVWLDPLAAILVAIMIIKTGWDIFYETSHNLSDGFDYEEGKRIEKQILNVQGVKQVTDLKARKHGNSVILDVTIHVHPDLNVIESHAITEKLEAELRRKYKVESISVHVEPHEIRKEVETNE</sequence>
<keyword evidence="3" id="KW-0813">Transport</keyword>
<dbReference type="InterPro" id="IPR027470">
    <property type="entry name" value="Cation_efflux_CTD"/>
</dbReference>
<organism evidence="10 11">
    <name type="scientific">Fictibacillus enclensis</name>
    <dbReference type="NCBI Taxonomy" id="1017270"/>
    <lineage>
        <taxon>Bacteria</taxon>
        <taxon>Bacillati</taxon>
        <taxon>Bacillota</taxon>
        <taxon>Bacilli</taxon>
        <taxon>Bacillales</taxon>
        <taxon>Fictibacillaceae</taxon>
        <taxon>Fictibacillus</taxon>
    </lineage>
</organism>
<comment type="similarity">
    <text evidence="2">Belongs to the cation diffusion facilitator (CDF) transporter (TC 2.A.4) family.</text>
</comment>
<dbReference type="Gene3D" id="1.20.1510.10">
    <property type="entry name" value="Cation efflux protein transmembrane domain"/>
    <property type="match status" value="1"/>
</dbReference>
<dbReference type="Gene3D" id="3.30.70.1350">
    <property type="entry name" value="Cation efflux protein, cytoplasmic domain"/>
    <property type="match status" value="1"/>
</dbReference>
<keyword evidence="11" id="KW-1185">Reference proteome</keyword>
<evidence type="ECO:0000256" key="1">
    <source>
        <dbReference type="ARBA" id="ARBA00004141"/>
    </source>
</evidence>
<dbReference type="Pfam" id="PF01545">
    <property type="entry name" value="Cation_efflux"/>
    <property type="match status" value="1"/>
</dbReference>
<keyword evidence="6 7" id="KW-0472">Membrane</keyword>
<evidence type="ECO:0000259" key="8">
    <source>
        <dbReference type="Pfam" id="PF01545"/>
    </source>
</evidence>
<dbReference type="InterPro" id="IPR058533">
    <property type="entry name" value="Cation_efflux_TM"/>
</dbReference>
<evidence type="ECO:0000256" key="3">
    <source>
        <dbReference type="ARBA" id="ARBA00022448"/>
    </source>
</evidence>
<evidence type="ECO:0000313" key="11">
    <source>
        <dbReference type="Proteomes" id="UP000054099"/>
    </source>
</evidence>
<keyword evidence="4 7" id="KW-0812">Transmembrane</keyword>
<dbReference type="NCBIfam" id="TIGR01297">
    <property type="entry name" value="CDF"/>
    <property type="match status" value="1"/>
</dbReference>
<dbReference type="SUPFAM" id="SSF161111">
    <property type="entry name" value="Cation efflux protein transmembrane domain-like"/>
    <property type="match status" value="1"/>
</dbReference>
<dbReference type="PANTHER" id="PTHR43840">
    <property type="entry name" value="MITOCHONDRIAL METAL TRANSPORTER 1-RELATED"/>
    <property type="match status" value="1"/>
</dbReference>
<keyword evidence="5 7" id="KW-1133">Transmembrane helix</keyword>
<dbReference type="Pfam" id="PF16916">
    <property type="entry name" value="ZT_dimer"/>
    <property type="match status" value="1"/>
</dbReference>
<dbReference type="FunFam" id="1.20.1510.10:FF:000006">
    <property type="entry name" value="Divalent cation efflux transporter"/>
    <property type="match status" value="1"/>
</dbReference>
<evidence type="ECO:0000256" key="4">
    <source>
        <dbReference type="ARBA" id="ARBA00022692"/>
    </source>
</evidence>
<dbReference type="RefSeq" id="WP_061969108.1">
    <property type="nucleotide sequence ID" value="NZ_FMAV01000001.1"/>
</dbReference>
<protein>
    <submittedName>
        <fullName evidence="10">Transporter</fullName>
    </submittedName>
</protein>
<feature type="domain" description="Cation efflux protein cytoplasmic" evidence="9">
    <location>
        <begin position="213"/>
        <end position="287"/>
    </location>
</feature>
<dbReference type="OrthoDB" id="9806522at2"/>
<dbReference type="SUPFAM" id="SSF160240">
    <property type="entry name" value="Cation efflux protein cytoplasmic domain-like"/>
    <property type="match status" value="1"/>
</dbReference>
<dbReference type="GO" id="GO:0016020">
    <property type="term" value="C:membrane"/>
    <property type="evidence" value="ECO:0007669"/>
    <property type="project" value="UniProtKB-SubCell"/>
</dbReference>
<evidence type="ECO:0000256" key="2">
    <source>
        <dbReference type="ARBA" id="ARBA00008114"/>
    </source>
</evidence>
<dbReference type="InterPro" id="IPR050291">
    <property type="entry name" value="CDF_Transporter"/>
</dbReference>
<evidence type="ECO:0000256" key="5">
    <source>
        <dbReference type="ARBA" id="ARBA00022989"/>
    </source>
</evidence>
<evidence type="ECO:0000256" key="6">
    <source>
        <dbReference type="ARBA" id="ARBA00023136"/>
    </source>
</evidence>
<proteinExistence type="inferred from homology"/>
<feature type="transmembrane region" description="Helical" evidence="7">
    <location>
        <begin position="115"/>
        <end position="136"/>
    </location>
</feature>
<dbReference type="InterPro" id="IPR036837">
    <property type="entry name" value="Cation_efflux_CTD_sf"/>
</dbReference>
<feature type="transmembrane region" description="Helical" evidence="7">
    <location>
        <begin position="82"/>
        <end position="103"/>
    </location>
</feature>